<feature type="region of interest" description="Disordered" evidence="5">
    <location>
        <begin position="1217"/>
        <end position="1257"/>
    </location>
</feature>
<dbReference type="InterPro" id="IPR014031">
    <property type="entry name" value="Ketoacyl_synth_C"/>
</dbReference>
<dbReference type="SUPFAM" id="SSF52151">
    <property type="entry name" value="FabD/lysophospholipase-like"/>
    <property type="match status" value="1"/>
</dbReference>
<dbReference type="InterPro" id="IPR049900">
    <property type="entry name" value="PKS_mFAS_DH"/>
</dbReference>
<dbReference type="PROSITE" id="PS52004">
    <property type="entry name" value="KS3_2"/>
    <property type="match status" value="1"/>
</dbReference>
<dbReference type="Gene3D" id="3.10.129.110">
    <property type="entry name" value="Polyketide synthase dehydratase"/>
    <property type="match status" value="1"/>
</dbReference>
<dbReference type="Gene3D" id="1.10.1200.10">
    <property type="entry name" value="ACP-like"/>
    <property type="match status" value="3"/>
</dbReference>
<evidence type="ECO:0000256" key="3">
    <source>
        <dbReference type="ARBA" id="ARBA00022679"/>
    </source>
</evidence>
<dbReference type="Pfam" id="PF21089">
    <property type="entry name" value="PKS_DH_N"/>
    <property type="match status" value="1"/>
</dbReference>
<dbReference type="PROSITE" id="PS00606">
    <property type="entry name" value="KS3_1"/>
    <property type="match status" value="1"/>
</dbReference>
<feature type="region of interest" description="Disordered" evidence="5">
    <location>
        <begin position="1"/>
        <end position="29"/>
    </location>
</feature>
<dbReference type="SMART" id="SM00827">
    <property type="entry name" value="PKS_AT"/>
    <property type="match status" value="1"/>
</dbReference>
<dbReference type="InterPro" id="IPR013968">
    <property type="entry name" value="PKS_KR"/>
</dbReference>
<keyword evidence="2" id="KW-0597">Phosphoprotein</keyword>
<evidence type="ECO:0000256" key="2">
    <source>
        <dbReference type="ARBA" id="ARBA00022553"/>
    </source>
</evidence>
<dbReference type="Pfam" id="PF08659">
    <property type="entry name" value="KR"/>
    <property type="match status" value="1"/>
</dbReference>
<feature type="compositionally biased region" description="Polar residues" evidence="5">
    <location>
        <begin position="997"/>
        <end position="1007"/>
    </location>
</feature>
<feature type="domain" description="Carrier" evidence="6">
    <location>
        <begin position="1363"/>
        <end position="1443"/>
    </location>
</feature>
<feature type="region of interest" description="Disordered" evidence="5">
    <location>
        <begin position="1337"/>
        <end position="1363"/>
    </location>
</feature>
<dbReference type="SMART" id="SM00822">
    <property type="entry name" value="PKS_KR"/>
    <property type="match status" value="1"/>
</dbReference>
<dbReference type="PROSITE" id="PS52019">
    <property type="entry name" value="PKS_MFAS_DH"/>
    <property type="match status" value="1"/>
</dbReference>
<dbReference type="Pfam" id="PF00109">
    <property type="entry name" value="ketoacyl-synt"/>
    <property type="match status" value="1"/>
</dbReference>
<feature type="domain" description="PKS/mFAS DH" evidence="8">
    <location>
        <begin position="2049"/>
        <end position="2325"/>
    </location>
</feature>
<dbReference type="RefSeq" id="WP_146972053.1">
    <property type="nucleotide sequence ID" value="NZ_VOSL01000002.1"/>
</dbReference>
<dbReference type="SUPFAM" id="SSF55048">
    <property type="entry name" value="Probable ACP-binding domain of malonyl-CoA ACP transacylase"/>
    <property type="match status" value="1"/>
</dbReference>
<dbReference type="PROSITE" id="PS50075">
    <property type="entry name" value="CARRIER"/>
    <property type="match status" value="3"/>
</dbReference>
<dbReference type="InterPro" id="IPR016035">
    <property type="entry name" value="Acyl_Trfase/lysoPLipase"/>
</dbReference>
<dbReference type="SUPFAM" id="SSF51735">
    <property type="entry name" value="NAD(P)-binding Rossmann-fold domains"/>
    <property type="match status" value="2"/>
</dbReference>
<name>A0A5C6XLL2_9DELT</name>
<protein>
    <submittedName>
        <fullName evidence="9">SDR family oxidoreductase</fullName>
    </submittedName>
</protein>
<evidence type="ECO:0000256" key="4">
    <source>
        <dbReference type="PROSITE-ProRule" id="PRU01363"/>
    </source>
</evidence>
<dbReference type="SUPFAM" id="SSF53901">
    <property type="entry name" value="Thiolase-like"/>
    <property type="match status" value="1"/>
</dbReference>
<reference evidence="9 10" key="1">
    <citation type="submission" date="2019-08" db="EMBL/GenBank/DDBJ databases">
        <title>Bradymonadales sp. TMQ2.</title>
        <authorList>
            <person name="Liang Q."/>
        </authorList>
    </citation>
    <scope>NUCLEOTIDE SEQUENCE [LARGE SCALE GENOMIC DNA]</scope>
    <source>
        <strain evidence="9 10">TMQ2</strain>
    </source>
</reference>
<feature type="compositionally biased region" description="Low complexity" evidence="5">
    <location>
        <begin position="1060"/>
        <end position="1089"/>
    </location>
</feature>
<dbReference type="InterPro" id="IPR001227">
    <property type="entry name" value="Ac_transferase_dom_sf"/>
</dbReference>
<dbReference type="GO" id="GO:0004315">
    <property type="term" value="F:3-oxoacyl-[acyl-carrier-protein] synthase activity"/>
    <property type="evidence" value="ECO:0007669"/>
    <property type="project" value="InterPro"/>
</dbReference>
<feature type="region of interest" description="C-terminal hotdog fold" evidence="4">
    <location>
        <begin position="2185"/>
        <end position="2325"/>
    </location>
</feature>
<feature type="compositionally biased region" description="Low complexity" evidence="5">
    <location>
        <begin position="1"/>
        <end position="21"/>
    </location>
</feature>
<dbReference type="InterPro" id="IPR036736">
    <property type="entry name" value="ACP-like_sf"/>
</dbReference>
<dbReference type="Pfam" id="PF02801">
    <property type="entry name" value="Ketoacyl-synt_C"/>
    <property type="match status" value="1"/>
</dbReference>
<dbReference type="InterPro" id="IPR016039">
    <property type="entry name" value="Thiolase-like"/>
</dbReference>
<feature type="compositionally biased region" description="Polar residues" evidence="5">
    <location>
        <begin position="1232"/>
        <end position="1244"/>
    </location>
</feature>
<evidence type="ECO:0000256" key="5">
    <source>
        <dbReference type="SAM" id="MobiDB-lite"/>
    </source>
</evidence>
<dbReference type="Gene3D" id="3.40.50.720">
    <property type="entry name" value="NAD(P)-binding Rossmann-like Domain"/>
    <property type="match status" value="1"/>
</dbReference>
<dbReference type="InterPro" id="IPR018201">
    <property type="entry name" value="Ketoacyl_synth_AS"/>
</dbReference>
<organism evidence="9 10">
    <name type="scientific">Lujinxingia vulgaris</name>
    <dbReference type="NCBI Taxonomy" id="2600176"/>
    <lineage>
        <taxon>Bacteria</taxon>
        <taxon>Deltaproteobacteria</taxon>
        <taxon>Bradymonadales</taxon>
        <taxon>Lujinxingiaceae</taxon>
        <taxon>Lujinxingia</taxon>
    </lineage>
</organism>
<feature type="compositionally biased region" description="Polar residues" evidence="5">
    <location>
        <begin position="1444"/>
        <end position="1467"/>
    </location>
</feature>
<feature type="region of interest" description="N-terminal hotdog fold" evidence="4">
    <location>
        <begin position="2049"/>
        <end position="2173"/>
    </location>
</feature>
<comment type="caution">
    <text evidence="9">The sequence shown here is derived from an EMBL/GenBank/DDBJ whole genome shotgun (WGS) entry which is preliminary data.</text>
</comment>
<dbReference type="PANTHER" id="PTHR43074">
    <property type="entry name" value="OMEGA-3 POLYUNSATURATED FATTY ACID SYNTHASE PFAB-RELATED"/>
    <property type="match status" value="1"/>
</dbReference>
<dbReference type="EMBL" id="VOSL01000002">
    <property type="protein sequence ID" value="TXD44560.1"/>
    <property type="molecule type" value="Genomic_DNA"/>
</dbReference>
<feature type="domain" description="Carrier" evidence="6">
    <location>
        <begin position="1256"/>
        <end position="1336"/>
    </location>
</feature>
<dbReference type="InterPro" id="IPR009081">
    <property type="entry name" value="PP-bd_ACP"/>
</dbReference>
<feature type="compositionally biased region" description="Low complexity" evidence="5">
    <location>
        <begin position="1246"/>
        <end position="1257"/>
    </location>
</feature>
<keyword evidence="3" id="KW-0808">Transferase</keyword>
<dbReference type="InterPro" id="IPR049551">
    <property type="entry name" value="PKS_DH_C"/>
</dbReference>
<feature type="compositionally biased region" description="Low complexity" evidence="5">
    <location>
        <begin position="1008"/>
        <end position="1025"/>
    </location>
</feature>
<evidence type="ECO:0000259" key="7">
    <source>
        <dbReference type="PROSITE" id="PS52004"/>
    </source>
</evidence>
<dbReference type="Pfam" id="PF00698">
    <property type="entry name" value="Acyl_transf_1"/>
    <property type="match status" value="1"/>
</dbReference>
<sequence>MPLIPTSSSAPSSPDASTSQDDNLHAGGDHPPVAIVGLSALFPASASPGRFWQNIMEGNDLITEVPPSHWLIEDYFDPEPGDADKTYCKRGGFLPDVDFDPVAFGIPPTMIPATDTTQLLALIVARQVLDDAFKGQFESMDKERMSIILGVTAGQELLIQAASRLQRPQWLRALREQGIGERKAQEICDRIAAQYTPWQESTFPGLLGNVVAGRIANRFDLGGTNCITDAACASSLSAMAMGLNELYLGHSDVVITGGVDCFNDIFMYMCFSKTPALSPSGDCRPFADGADGTLMGEGMGMFAMKRLEDAERDGDKVYAVIRGLGSASDGRSLSVYAPLPEGQAKALRRAHERAGFAPETIELVEAHGTGTRAGDAAEFEGLRLAFGGNKTPQDSENTQETTNQPWCALGSVKSQIGHTKAAAGAAGLFKVVMALHHKVLPPTIKVGQPNPKMGIDESPFYLNTEARPWVRGDDHPRRAGLSSFGFGGSNFHVALEEYQGPAETPDRLRALKTELFVYGADDLGSLKHTLTSLQKNLEVQPDDEGDKRELLAFKAHNSQSTFNPRSSIRLALIAGSLDELGKKIAQALANFDAEKIDFDLPGMWVRQGASTQGKVAFLYPGQGSQYVGMGADLAMAFDRAREVWDTAAPLGLHHKVFPPPAFGKEQKEAQELALRETEWAQPAIGADSLARQAMLQALGLKPDMVAGHSYGEVSALQAAGAFDPATMLNIAARRGQLMAEAATTTSGAMCAVRMAADELREVLSGCDADVVIANDNSPTQVVISGSVEAIETAESFLDEQLITFIRLPVATAFHSPIVADAAPAFGAFLGEQAFGDLKCEAFANVSARAYTPDNADAIRQSLQAQISSPVRFVEMIRAMHEAGARTFVEVGPQGVLSGLVKRILSGEDFETIALDARGKDDVTALFEALGRLSALGIALDFGALWEGYATPSDPRERPRSKFTIKLNGANYGRPYPPEGGAAALPAPNPDVAVRPDVSTSPDSPDTLNSSNISSTSTTSTTSSTSDLRGAFAPAAYAAHDTSHDSTRDKTTMSEQQYTNGQPTAPGQPAAPTQQAYRNGQAPAAGQPTAPASAQAFAEYQRAMADSHMAYLQLMERSVAQAQMAYMQAMETSFAQWCQAGGQVPVAPSIPAPQAAVTQPTVMPQAPVNGYRAQAQTQPPVAPQPPVTPQPPVAPVAWQDREDRYHAVHPLMGGLRSQTSAASLNGHGATTAAPAQNQAVTQPRVVSQPAASAPTTTPSADLARTFMDVVADKTGYPAEMLDASMALEADLGIDSIKRVEILSAVQEKLPELPELDPSKMASLKTLGDIVAYLQSTAPAQSGGSPAQNHAQAQPTVTQNAPASAPAADLTTTFMDVVADKTGYPAEMLDASMALEADLGIDSIKRVEILSAVQEKLPELPELDPSKMASLKTLGDIVAYLQSTAPAQSGGSPAQNNAQAQPTVTQNAPASAPAADLTTTFMDVVADKTGYPAEMLDASMALEADLGIDSIKRVEILSAVQEKLPELPELDPSKMASLKTLGDIVGYMNTLGSTGAAEDNSLGKSEPSAVTVPLPTRYAVERVAAPSAGLTFLSNAPITVIDDRGGVANALAGLLSERGYQADVVDELDEDGAVAQLLDLRGLRETPDVDSALHLQRNAFACARLAARKTTLQTYALIQDTGGSFGLSDVPQGPRAWLGGLSALAKTAALEWPSTLVKSIDVASQGRDPQAVARRLADELLGGGPELEVALAANFLRYTLRATKTDAPTEGPLTLGASDILIASGGARGVTAHCLIELARQAQPTIILLGRTALDEEPAELREARTDAEIKRVLLTRARSAGESPSLKEIGRMAAKTLAQREVRQTLAAMEAAGARARYLVADVRDRDALHRAFETVRNDFGPPTALLHAAGVLADKTIDQKSDDDFNFVFDTKVDGLRALLEVSADDPLRFIGAFSSVAARTGNTGQVDYAMANETLNKVVAAQAAERAKNHPDRPALLTRSLGWGPWDGGMVDASLRAHFESRGVSLIDLHAGARAFVCELREDAAGTEIVLGDGLLDDAVRARATTFVSARTHDFLKGHSVQGHPVLPAAVALDWLHAIARQAIPAADTLRLRDFKVLRGVTLENFESPDACWRFELRATAQAGTEDLLLEVLDEEGNRRFSAKTMAEAQPTVTPLSIPERFEDATLDVDAVYERCLFHTGPFRLIRAADGLGHPDACATLLRAVDAGWKTASWAGDPALVDGALQLALTQAALSDGRANLPTAIAEFVDLGLSQCDGPVELLARTRDVNAHRAIFDLDLRCADGQLAATLRGLEMYFRSEQLL</sequence>
<dbReference type="InterPro" id="IPR052568">
    <property type="entry name" value="PKS-FAS_Synthase"/>
</dbReference>
<dbReference type="CDD" id="cd08953">
    <property type="entry name" value="KR_2_SDR_x"/>
    <property type="match status" value="1"/>
</dbReference>
<dbReference type="InterPro" id="IPR014043">
    <property type="entry name" value="Acyl_transferase_dom"/>
</dbReference>
<dbReference type="Gene3D" id="3.40.47.10">
    <property type="match status" value="1"/>
</dbReference>
<dbReference type="InterPro" id="IPR032821">
    <property type="entry name" value="PKS_assoc"/>
</dbReference>
<feature type="active site" description="Proton donor; for dehydratase activity" evidence="4">
    <location>
        <position position="2243"/>
    </location>
</feature>
<dbReference type="InterPro" id="IPR036291">
    <property type="entry name" value="NAD(P)-bd_dom_sf"/>
</dbReference>
<evidence type="ECO:0000259" key="6">
    <source>
        <dbReference type="PROSITE" id="PS50075"/>
    </source>
</evidence>
<feature type="compositionally biased region" description="Basic and acidic residues" evidence="5">
    <location>
        <begin position="1040"/>
        <end position="1051"/>
    </location>
</feature>
<evidence type="ECO:0000256" key="1">
    <source>
        <dbReference type="ARBA" id="ARBA00022450"/>
    </source>
</evidence>
<keyword evidence="1" id="KW-0596">Phosphopantetheine</keyword>
<dbReference type="Gene3D" id="3.30.70.250">
    <property type="entry name" value="Malonyl-CoA ACP transacylase, ACP-binding"/>
    <property type="match status" value="1"/>
</dbReference>
<dbReference type="SUPFAM" id="SSF47336">
    <property type="entry name" value="ACP-like"/>
    <property type="match status" value="3"/>
</dbReference>
<evidence type="ECO:0000259" key="8">
    <source>
        <dbReference type="PROSITE" id="PS52019"/>
    </source>
</evidence>
<proteinExistence type="predicted"/>
<feature type="compositionally biased region" description="Polar residues" evidence="5">
    <location>
        <begin position="1337"/>
        <end position="1360"/>
    </location>
</feature>
<dbReference type="InterPro" id="IPR057326">
    <property type="entry name" value="KR_dom"/>
</dbReference>
<dbReference type="InterPro" id="IPR016036">
    <property type="entry name" value="Malonyl_transacylase_ACP-bd"/>
</dbReference>
<accession>A0A5C6XLL2</accession>
<dbReference type="InterPro" id="IPR049552">
    <property type="entry name" value="PKS_DH_N"/>
</dbReference>
<feature type="region of interest" description="Disordered" evidence="5">
    <location>
        <begin position="967"/>
        <end position="1089"/>
    </location>
</feature>
<dbReference type="InterPro" id="IPR014030">
    <property type="entry name" value="Ketoacyl_synth_N"/>
</dbReference>
<dbReference type="Pfam" id="PF14765">
    <property type="entry name" value="PS-DH"/>
    <property type="match status" value="1"/>
</dbReference>
<dbReference type="PANTHER" id="PTHR43074:SF1">
    <property type="entry name" value="BETA-KETOACYL SYNTHASE FAMILY PROTEIN-RELATED"/>
    <property type="match status" value="1"/>
</dbReference>
<dbReference type="SMART" id="SM00825">
    <property type="entry name" value="PKS_KS"/>
    <property type="match status" value="1"/>
</dbReference>
<dbReference type="Proteomes" id="UP000321046">
    <property type="component" value="Unassembled WGS sequence"/>
</dbReference>
<dbReference type="Gene3D" id="3.40.366.10">
    <property type="entry name" value="Malonyl-Coenzyme A Acyl Carrier Protein, domain 2"/>
    <property type="match status" value="1"/>
</dbReference>
<feature type="domain" description="Carrier" evidence="6">
    <location>
        <begin position="1470"/>
        <end position="1550"/>
    </location>
</feature>
<dbReference type="OrthoDB" id="7617297at2"/>
<feature type="active site" description="Proton acceptor; for dehydratase activity" evidence="4">
    <location>
        <position position="2080"/>
    </location>
</feature>
<dbReference type="GO" id="GO:0006633">
    <property type="term" value="P:fatty acid biosynthetic process"/>
    <property type="evidence" value="ECO:0007669"/>
    <property type="project" value="InterPro"/>
</dbReference>
<gene>
    <name evidence="9" type="ORF">FRC96_00315</name>
</gene>
<dbReference type="Pfam" id="PF16197">
    <property type="entry name" value="KAsynt_C_assoc"/>
    <property type="match status" value="1"/>
</dbReference>
<feature type="region of interest" description="Disordered" evidence="5">
    <location>
        <begin position="1444"/>
        <end position="1470"/>
    </location>
</feature>
<dbReference type="CDD" id="cd00833">
    <property type="entry name" value="PKS"/>
    <property type="match status" value="1"/>
</dbReference>
<evidence type="ECO:0000313" key="9">
    <source>
        <dbReference type="EMBL" id="TXD44560.1"/>
    </source>
</evidence>
<evidence type="ECO:0000313" key="10">
    <source>
        <dbReference type="Proteomes" id="UP000321046"/>
    </source>
</evidence>
<dbReference type="InterPro" id="IPR020841">
    <property type="entry name" value="PKS_Beta-ketoAc_synthase_dom"/>
</dbReference>
<dbReference type="InterPro" id="IPR042104">
    <property type="entry name" value="PKS_dehydratase_sf"/>
</dbReference>
<dbReference type="Pfam" id="PF00550">
    <property type="entry name" value="PP-binding"/>
    <property type="match status" value="3"/>
</dbReference>
<feature type="domain" description="Ketosynthase family 3 (KS3)" evidence="7">
    <location>
        <begin position="30"/>
        <end position="497"/>
    </location>
</feature>